<sequence length="113" mass="12623">MNKAGDHCLSGSGDEELRQVSEQLRQSRLLNAMEKDELTDELLEECPEVAKAKTEVDRLEYRANILKQSIAECEAKYGKENKKPKASNSKTGTSGKEKKCNVSKEEDGKGKYV</sequence>
<dbReference type="WBParaSite" id="SMUV_0000718001-mRNA-1">
    <property type="protein sequence ID" value="SMUV_0000718001-mRNA-1"/>
    <property type="gene ID" value="SMUV_0000718001"/>
</dbReference>
<organism evidence="3 4">
    <name type="scientific">Syphacia muris</name>
    <dbReference type="NCBI Taxonomy" id="451379"/>
    <lineage>
        <taxon>Eukaryota</taxon>
        <taxon>Metazoa</taxon>
        <taxon>Ecdysozoa</taxon>
        <taxon>Nematoda</taxon>
        <taxon>Chromadorea</taxon>
        <taxon>Rhabditida</taxon>
        <taxon>Spirurina</taxon>
        <taxon>Oxyuridomorpha</taxon>
        <taxon>Oxyuroidea</taxon>
        <taxon>Oxyuridae</taxon>
        <taxon>Syphacia</taxon>
    </lineage>
</organism>
<dbReference type="AlphaFoldDB" id="A0A0N5AR47"/>
<keyword evidence="1" id="KW-0175">Coiled coil</keyword>
<name>A0A0N5AR47_9BILA</name>
<dbReference type="Proteomes" id="UP000046393">
    <property type="component" value="Unplaced"/>
</dbReference>
<evidence type="ECO:0000256" key="2">
    <source>
        <dbReference type="SAM" id="MobiDB-lite"/>
    </source>
</evidence>
<evidence type="ECO:0000313" key="4">
    <source>
        <dbReference type="WBParaSite" id="SMUV_0000718001-mRNA-1"/>
    </source>
</evidence>
<reference evidence="4" key="1">
    <citation type="submission" date="2017-02" db="UniProtKB">
        <authorList>
            <consortium name="WormBaseParasite"/>
        </authorList>
    </citation>
    <scope>IDENTIFICATION</scope>
</reference>
<dbReference type="STRING" id="451379.A0A0N5AR47"/>
<evidence type="ECO:0000256" key="1">
    <source>
        <dbReference type="SAM" id="Coils"/>
    </source>
</evidence>
<feature type="coiled-coil region" evidence="1">
    <location>
        <begin position="49"/>
        <end position="76"/>
    </location>
</feature>
<proteinExistence type="predicted"/>
<feature type="compositionally biased region" description="Basic and acidic residues" evidence="2">
    <location>
        <begin position="95"/>
        <end position="113"/>
    </location>
</feature>
<evidence type="ECO:0000313" key="3">
    <source>
        <dbReference type="Proteomes" id="UP000046393"/>
    </source>
</evidence>
<keyword evidence="3" id="KW-1185">Reference proteome</keyword>
<protein>
    <submittedName>
        <fullName evidence="4">Smoothelin domain-containing protein</fullName>
    </submittedName>
</protein>
<feature type="region of interest" description="Disordered" evidence="2">
    <location>
        <begin position="77"/>
        <end position="113"/>
    </location>
</feature>
<feature type="region of interest" description="Disordered" evidence="2">
    <location>
        <begin position="1"/>
        <end position="20"/>
    </location>
</feature>
<accession>A0A0N5AR47</accession>